<dbReference type="RefSeq" id="XP_028542677.1">
    <property type="nucleotide sequence ID" value="XM_028686876.1"/>
</dbReference>
<sequence length="302" mass="37306">MKILNQFSLEFLLKKQKAVFYIFTYLLMNYLFKLLLKINNAITVKTKYKSNNTIERFTNSAINYSTEGIDRSEQWDNDEWYEWMNGIQKDLADFNSSLESEKNKWFGKKEKEILKMTKSIEDKWLYFNKNMYEQLNFNTLNISLTLDISKWEEWINNDGKRIMENEWHNWITKNKTHYYKLIIKEWLRWKNMKIKQWLKRIWFRNEGNILENWEHITCTNILAISEKKTWFNSNPQVINEKDYFFKWIKKNEDHLVSTQKYAFEEWEYYKTNYFHDWINFFIANWLNIKKSDAQYDSMASSN</sequence>
<dbReference type="EMBL" id="BDQF01000008">
    <property type="protein sequence ID" value="GAW80088.1"/>
    <property type="molecule type" value="Genomic_DNA"/>
</dbReference>
<comment type="caution">
    <text evidence="3">The sequence shown here is derived from an EMBL/GenBank/DDBJ whole genome shotgun (WGS) entry which is preliminary data.</text>
</comment>
<feature type="domain" description="Tryptophan/threonine-rich plasmodium antigen C-terminal" evidence="2">
    <location>
        <begin position="79"/>
        <end position="290"/>
    </location>
</feature>
<dbReference type="OMA" id="IMKEWFK"/>
<feature type="transmembrane region" description="Helical" evidence="1">
    <location>
        <begin position="18"/>
        <end position="36"/>
    </location>
</feature>
<gene>
    <name evidence="3" type="ORF">PGO_070030</name>
</gene>
<organism evidence="3 4">
    <name type="scientific">Plasmodium gonderi</name>
    <dbReference type="NCBI Taxonomy" id="77519"/>
    <lineage>
        <taxon>Eukaryota</taxon>
        <taxon>Sar</taxon>
        <taxon>Alveolata</taxon>
        <taxon>Apicomplexa</taxon>
        <taxon>Aconoidasida</taxon>
        <taxon>Haemosporida</taxon>
        <taxon>Plasmodiidae</taxon>
        <taxon>Plasmodium</taxon>
        <taxon>Plasmodium (Plasmodium)</taxon>
    </lineage>
</organism>
<keyword evidence="1" id="KW-0812">Transmembrane</keyword>
<accession>A0A1Y1JEJ3</accession>
<reference evidence="4" key="1">
    <citation type="submission" date="2017-04" db="EMBL/GenBank/DDBJ databases">
        <title>Plasmodium gonderi genome.</title>
        <authorList>
            <person name="Arisue N."/>
            <person name="Honma H."/>
            <person name="Kawai S."/>
            <person name="Tougan T."/>
            <person name="Tanabe K."/>
            <person name="Horii T."/>
        </authorList>
    </citation>
    <scope>NUCLEOTIDE SEQUENCE [LARGE SCALE GENOMIC DNA]</scope>
    <source>
        <strain evidence="4">ATCC 30045</strain>
    </source>
</reference>
<dbReference type="GeneID" id="39746801"/>
<evidence type="ECO:0000256" key="1">
    <source>
        <dbReference type="SAM" id="Phobius"/>
    </source>
</evidence>
<protein>
    <submittedName>
        <fullName evidence="3">Tryptophan-rich antigen</fullName>
    </submittedName>
</protein>
<keyword evidence="1" id="KW-0472">Membrane</keyword>
<evidence type="ECO:0000313" key="4">
    <source>
        <dbReference type="Proteomes" id="UP000195521"/>
    </source>
</evidence>
<evidence type="ECO:0000313" key="3">
    <source>
        <dbReference type="EMBL" id="GAW80088.1"/>
    </source>
</evidence>
<keyword evidence="1" id="KW-1133">Transmembrane helix</keyword>
<keyword evidence="4" id="KW-1185">Reference proteome</keyword>
<dbReference type="AlphaFoldDB" id="A0A1Y1JEJ3"/>
<evidence type="ECO:0000259" key="2">
    <source>
        <dbReference type="Pfam" id="PF12319"/>
    </source>
</evidence>
<dbReference type="Pfam" id="PF12319">
    <property type="entry name" value="TryThrA_C"/>
    <property type="match status" value="1"/>
</dbReference>
<proteinExistence type="predicted"/>
<dbReference type="OrthoDB" id="381910at2759"/>
<dbReference type="Proteomes" id="UP000195521">
    <property type="component" value="Unassembled WGS sequence"/>
</dbReference>
<dbReference type="InterPro" id="IPR022089">
    <property type="entry name" value="Plasmodium-antigen_C"/>
</dbReference>
<name>A0A1Y1JEJ3_PLAGO</name>